<protein>
    <recommendedName>
        <fullName evidence="3">Transmembrane transcriptional regulator (Anti-sigma factor RsiW)</fullName>
    </recommendedName>
</protein>
<proteinExistence type="predicted"/>
<reference evidence="2" key="1">
    <citation type="submission" date="2016-10" db="EMBL/GenBank/DDBJ databases">
        <authorList>
            <person name="Varghese N."/>
            <person name="Submissions S."/>
        </authorList>
    </citation>
    <scope>NUCLEOTIDE SEQUENCE [LARGE SCALE GENOMIC DNA]</scope>
    <source>
        <strain evidence="2">DSM 27839</strain>
    </source>
</reference>
<name>A0A1H3E4U4_9RHOB</name>
<dbReference type="EMBL" id="FNNP01000010">
    <property type="protein sequence ID" value="SDX73640.1"/>
    <property type="molecule type" value="Genomic_DNA"/>
</dbReference>
<dbReference type="RefSeq" id="WP_074738639.1">
    <property type="nucleotide sequence ID" value="NZ_FNNP01000010.1"/>
</dbReference>
<gene>
    <name evidence="1" type="ORF">SAMN05444358_11057</name>
</gene>
<accession>A0A1H3E4U4</accession>
<dbReference type="OrthoDB" id="7006010at2"/>
<dbReference type="STRING" id="985054.SAMN05444358_11057"/>
<organism evidence="1 2">
    <name type="scientific">Ruegeria halocynthiae</name>
    <dbReference type="NCBI Taxonomy" id="985054"/>
    <lineage>
        <taxon>Bacteria</taxon>
        <taxon>Pseudomonadati</taxon>
        <taxon>Pseudomonadota</taxon>
        <taxon>Alphaproteobacteria</taxon>
        <taxon>Rhodobacterales</taxon>
        <taxon>Roseobacteraceae</taxon>
        <taxon>Ruegeria</taxon>
    </lineage>
</organism>
<dbReference type="AlphaFoldDB" id="A0A1H3E4U4"/>
<evidence type="ECO:0000313" key="2">
    <source>
        <dbReference type="Proteomes" id="UP000183400"/>
    </source>
</evidence>
<sequence>MKFSDETLLAYLEGSLDEAQARVIEDAVAEDPTLESHLMALDPYAPVVKQVFEAVPAETPSIDLPVTAAPQSNAGPLRLLAVAASVAVIAVSATFWVTRPKALGWAEQAAIYQSLYSSETIASLDNSPQELDAQFAQAEALLGRSLSRDLLENLPGLDLKRAQVLSFKGKPLVQVVFADARGNPFAFCVIRQGPNAPAKDLNLAVLSGLATATWARDGYGYMLLGGDGQTDLSGELSVLTEAFSG</sequence>
<evidence type="ECO:0000313" key="1">
    <source>
        <dbReference type="EMBL" id="SDX73640.1"/>
    </source>
</evidence>
<dbReference type="Proteomes" id="UP000183400">
    <property type="component" value="Unassembled WGS sequence"/>
</dbReference>
<evidence type="ECO:0008006" key="3">
    <source>
        <dbReference type="Google" id="ProtNLM"/>
    </source>
</evidence>
<keyword evidence="2" id="KW-1185">Reference proteome</keyword>